<dbReference type="GO" id="GO:0005634">
    <property type="term" value="C:nucleus"/>
    <property type="evidence" value="ECO:0007669"/>
    <property type="project" value="InterPro"/>
</dbReference>
<evidence type="ECO:0000256" key="5">
    <source>
        <dbReference type="ARBA" id="ARBA00023242"/>
    </source>
</evidence>
<evidence type="ECO:0000256" key="6">
    <source>
        <dbReference type="SAM" id="MobiDB-lite"/>
    </source>
</evidence>
<dbReference type="SMART" id="SM00066">
    <property type="entry name" value="GAL4"/>
    <property type="match status" value="1"/>
</dbReference>
<dbReference type="InterPro" id="IPR013700">
    <property type="entry name" value="AflR"/>
</dbReference>
<feature type="domain" description="Zn(2)-C6 fungal-type" evidence="7">
    <location>
        <begin position="19"/>
        <end position="49"/>
    </location>
</feature>
<dbReference type="SUPFAM" id="SSF57701">
    <property type="entry name" value="Zn2/Cys6 DNA-binding domain"/>
    <property type="match status" value="1"/>
</dbReference>
<dbReference type="Gene3D" id="4.10.240.10">
    <property type="entry name" value="Zn(2)-C6 fungal-type DNA-binding domain"/>
    <property type="match status" value="1"/>
</dbReference>
<dbReference type="GO" id="GO:0008270">
    <property type="term" value="F:zinc ion binding"/>
    <property type="evidence" value="ECO:0007669"/>
    <property type="project" value="InterPro"/>
</dbReference>
<evidence type="ECO:0000259" key="7">
    <source>
        <dbReference type="PROSITE" id="PS50048"/>
    </source>
</evidence>
<keyword evidence="3" id="KW-0238">DNA-binding</keyword>
<reference evidence="8" key="1">
    <citation type="submission" date="2023-06" db="EMBL/GenBank/DDBJ databases">
        <title>Conoideocrella luteorostrata (Hypocreales: Clavicipitaceae), a potential biocontrol fungus for elongate hemlock scale in United States Christmas tree production areas.</title>
        <authorList>
            <person name="Barrett H."/>
            <person name="Lovett B."/>
            <person name="Macias A.M."/>
            <person name="Stajich J.E."/>
            <person name="Kasson M.T."/>
        </authorList>
    </citation>
    <scope>NUCLEOTIDE SEQUENCE</scope>
    <source>
        <strain evidence="8">ARSEF 14590</strain>
    </source>
</reference>
<organism evidence="8 9">
    <name type="scientific">Conoideocrella luteorostrata</name>
    <dbReference type="NCBI Taxonomy" id="1105319"/>
    <lineage>
        <taxon>Eukaryota</taxon>
        <taxon>Fungi</taxon>
        <taxon>Dikarya</taxon>
        <taxon>Ascomycota</taxon>
        <taxon>Pezizomycotina</taxon>
        <taxon>Sordariomycetes</taxon>
        <taxon>Hypocreomycetidae</taxon>
        <taxon>Hypocreales</taxon>
        <taxon>Clavicipitaceae</taxon>
        <taxon>Conoideocrella</taxon>
    </lineage>
</organism>
<protein>
    <recommendedName>
        <fullName evidence="7">Zn(2)-C6 fungal-type domain-containing protein</fullName>
    </recommendedName>
</protein>
<feature type="compositionally biased region" description="Basic and acidic residues" evidence="6">
    <location>
        <begin position="61"/>
        <end position="85"/>
    </location>
</feature>
<keyword evidence="5" id="KW-0539">Nucleus</keyword>
<gene>
    <name evidence="8" type="ORF">QQS21_007633</name>
</gene>
<evidence type="ECO:0000256" key="4">
    <source>
        <dbReference type="ARBA" id="ARBA00023163"/>
    </source>
</evidence>
<evidence type="ECO:0000313" key="9">
    <source>
        <dbReference type="Proteomes" id="UP001251528"/>
    </source>
</evidence>
<name>A0AAJ0FS81_9HYPO</name>
<feature type="region of interest" description="Disordered" evidence="6">
    <location>
        <begin position="430"/>
        <end position="463"/>
    </location>
</feature>
<dbReference type="AlphaFoldDB" id="A0AAJ0FS81"/>
<feature type="region of interest" description="Disordered" evidence="6">
    <location>
        <begin position="52"/>
        <end position="96"/>
    </location>
</feature>
<evidence type="ECO:0000256" key="2">
    <source>
        <dbReference type="ARBA" id="ARBA00023015"/>
    </source>
</evidence>
<comment type="caution">
    <text evidence="8">The sequence shown here is derived from an EMBL/GenBank/DDBJ whole genome shotgun (WGS) entry which is preliminary data.</text>
</comment>
<proteinExistence type="predicted"/>
<dbReference type="PROSITE" id="PS50048">
    <property type="entry name" value="ZN2_CY6_FUNGAL_2"/>
    <property type="match status" value="1"/>
</dbReference>
<dbReference type="EMBL" id="JASWJB010000160">
    <property type="protein sequence ID" value="KAK2594657.1"/>
    <property type="molecule type" value="Genomic_DNA"/>
</dbReference>
<evidence type="ECO:0000256" key="1">
    <source>
        <dbReference type="ARBA" id="ARBA00022723"/>
    </source>
</evidence>
<feature type="compositionally biased region" description="Polar residues" evidence="6">
    <location>
        <begin position="87"/>
        <end position="96"/>
    </location>
</feature>
<keyword evidence="2" id="KW-0805">Transcription regulation</keyword>
<evidence type="ECO:0000313" key="8">
    <source>
        <dbReference type="EMBL" id="KAK2594657.1"/>
    </source>
</evidence>
<keyword evidence="9" id="KW-1185">Reference proteome</keyword>
<dbReference type="InterPro" id="IPR036864">
    <property type="entry name" value="Zn2-C6_fun-type_DNA-bd_sf"/>
</dbReference>
<dbReference type="CDD" id="cd00067">
    <property type="entry name" value="GAL4"/>
    <property type="match status" value="1"/>
</dbReference>
<keyword evidence="1" id="KW-0479">Metal-binding</keyword>
<dbReference type="PRINTS" id="PR00755">
    <property type="entry name" value="AFLATOXINBRP"/>
</dbReference>
<dbReference type="GO" id="GO:0000981">
    <property type="term" value="F:DNA-binding transcription factor activity, RNA polymerase II-specific"/>
    <property type="evidence" value="ECO:0007669"/>
    <property type="project" value="InterPro"/>
</dbReference>
<dbReference type="InterPro" id="IPR001138">
    <property type="entry name" value="Zn2Cys6_DnaBD"/>
</dbReference>
<dbReference type="GO" id="GO:0003677">
    <property type="term" value="F:DNA binding"/>
    <property type="evidence" value="ECO:0007669"/>
    <property type="project" value="UniProtKB-KW"/>
</dbReference>
<dbReference type="GO" id="GO:0045122">
    <property type="term" value="P:aflatoxin biosynthetic process"/>
    <property type="evidence" value="ECO:0007669"/>
    <property type="project" value="InterPro"/>
</dbReference>
<dbReference type="Pfam" id="PF08493">
    <property type="entry name" value="AflR"/>
    <property type="match status" value="1"/>
</dbReference>
<dbReference type="PROSITE" id="PS00463">
    <property type="entry name" value="ZN2_CY6_FUNGAL_1"/>
    <property type="match status" value="1"/>
</dbReference>
<feature type="compositionally biased region" description="Basic and acidic residues" evidence="6">
    <location>
        <begin position="444"/>
        <end position="458"/>
    </location>
</feature>
<evidence type="ECO:0000256" key="3">
    <source>
        <dbReference type="ARBA" id="ARBA00023125"/>
    </source>
</evidence>
<accession>A0AAJ0FS81</accession>
<sequence length="491" mass="53075">MPPEGRGNAASAGSKFRDSCHFCATSKIKCPREKPACSKCESRGIACQYVLAKRPGRRRENHSDDEAKHTRSSKEPNGNTDDKPDNASGNNQNVIKNTLSDSDRTAAMQTFHGVATSSIREISQSSSSISDNFFPTPSGLVSSPSPVTEEFYLPETSDVFSALGPPDVFASASELMDIDDSMSIMGSWSFDQPVVNGSSFIQNGQSITPIATSHSSIDLSVSASRTADFLNTPSAVSPATSPSGSSIQMRLSSMSSVKVARSIPSCDCFTQSLNLLDALSSCAYARCTSTTTSGSEKTLNLNSAKELLMENKKGIDTVSTGLACQTCVEDGFSLAIFNIVIVKLLGRYATISQMQVQETKSSTGQVDYTPRHEKWSASKTQDHDKLLDHGLKIPRDAVSNRRTAAQLVLGELHGVQRLVNQLSLKLEQFRKEGDRNNMSGAQSRSHDKTKTDTSEAKPKPLSGDTLAQMVIDIRRSLITLSADMIKSLRQY</sequence>
<dbReference type="Pfam" id="PF00172">
    <property type="entry name" value="Zn_clus"/>
    <property type="match status" value="1"/>
</dbReference>
<keyword evidence="4" id="KW-0804">Transcription</keyword>
<dbReference type="Proteomes" id="UP001251528">
    <property type="component" value="Unassembled WGS sequence"/>
</dbReference>